<dbReference type="HOGENOM" id="CLU_015702_2_0_9"/>
<feature type="domain" description="EAL" evidence="2">
    <location>
        <begin position="193"/>
        <end position="443"/>
    </location>
</feature>
<dbReference type="SMART" id="SM00267">
    <property type="entry name" value="GGDEF"/>
    <property type="match status" value="1"/>
</dbReference>
<feature type="domain" description="GGDEF" evidence="3">
    <location>
        <begin position="51"/>
        <end position="198"/>
    </location>
</feature>
<evidence type="ECO:0000313" key="6">
    <source>
        <dbReference type="Proteomes" id="UP000001661"/>
    </source>
</evidence>
<keyword evidence="1" id="KW-0129">CBS domain</keyword>
<feature type="domain" description="CBS" evidence="4">
    <location>
        <begin position="465"/>
        <end position="524"/>
    </location>
</feature>
<dbReference type="Gene3D" id="3.10.580.10">
    <property type="entry name" value="CBS-domain"/>
    <property type="match status" value="1"/>
</dbReference>
<dbReference type="NCBIfam" id="TIGR00254">
    <property type="entry name" value="GGDEF"/>
    <property type="match status" value="1"/>
</dbReference>
<dbReference type="InterPro" id="IPR000160">
    <property type="entry name" value="GGDEF_dom"/>
</dbReference>
<dbReference type="STRING" id="574087.Acear_0860"/>
<dbReference type="SUPFAM" id="SSF55073">
    <property type="entry name" value="Nucleotide cyclase"/>
    <property type="match status" value="2"/>
</dbReference>
<dbReference type="InterPro" id="IPR035919">
    <property type="entry name" value="EAL_sf"/>
</dbReference>
<dbReference type="Proteomes" id="UP000001661">
    <property type="component" value="Chromosome"/>
</dbReference>
<reference evidence="5 6" key="1">
    <citation type="journal article" date="2010" name="Stand. Genomic Sci.">
        <title>Complete genome sequence of Acetohalobium arabaticum type strain (Z-7288).</title>
        <authorList>
            <person name="Sikorski J."/>
            <person name="Lapidus A."/>
            <person name="Chertkov O."/>
            <person name="Lucas S."/>
            <person name="Copeland A."/>
            <person name="Glavina Del Rio T."/>
            <person name="Nolan M."/>
            <person name="Tice H."/>
            <person name="Cheng J.F."/>
            <person name="Han C."/>
            <person name="Brambilla E."/>
            <person name="Pitluck S."/>
            <person name="Liolios K."/>
            <person name="Ivanova N."/>
            <person name="Mavromatis K."/>
            <person name="Mikhailova N."/>
            <person name="Pati A."/>
            <person name="Bruce D."/>
            <person name="Detter C."/>
            <person name="Tapia R."/>
            <person name="Goodwin L."/>
            <person name="Chen A."/>
            <person name="Palaniappan K."/>
            <person name="Land M."/>
            <person name="Hauser L."/>
            <person name="Chang Y.J."/>
            <person name="Jeffries C.D."/>
            <person name="Rohde M."/>
            <person name="Goker M."/>
            <person name="Spring S."/>
            <person name="Woyke T."/>
            <person name="Bristow J."/>
            <person name="Eisen J.A."/>
            <person name="Markowitz V."/>
            <person name="Hugenholtz P."/>
            <person name="Kyrpides N.C."/>
            <person name="Klenk H.P."/>
        </authorList>
    </citation>
    <scope>NUCLEOTIDE SEQUENCE [LARGE SCALE GENOMIC DNA]</scope>
    <source>
        <strain evidence="6">ATCC 49924 / DSM 5501 / Z-7288</strain>
    </source>
</reference>
<dbReference type="SMART" id="SM00052">
    <property type="entry name" value="EAL"/>
    <property type="match status" value="1"/>
</dbReference>
<dbReference type="AlphaFoldDB" id="D9QVY5"/>
<dbReference type="SUPFAM" id="SSF141868">
    <property type="entry name" value="EAL domain-like"/>
    <property type="match status" value="1"/>
</dbReference>
<dbReference type="InterPro" id="IPR029787">
    <property type="entry name" value="Nucleotide_cyclase"/>
</dbReference>
<accession>D9QVY5</accession>
<proteinExistence type="predicted"/>
<dbReference type="Gene3D" id="3.20.20.450">
    <property type="entry name" value="EAL domain"/>
    <property type="match status" value="1"/>
</dbReference>
<feature type="domain" description="CBS" evidence="4">
    <location>
        <begin position="534"/>
        <end position="594"/>
    </location>
</feature>
<organism evidence="5 6">
    <name type="scientific">Acetohalobium arabaticum (strain ATCC 49924 / DSM 5501 / Z-7288)</name>
    <dbReference type="NCBI Taxonomy" id="574087"/>
    <lineage>
        <taxon>Bacteria</taxon>
        <taxon>Bacillati</taxon>
        <taxon>Bacillota</taxon>
        <taxon>Clostridia</taxon>
        <taxon>Halanaerobiales</taxon>
        <taxon>Halobacteroidaceae</taxon>
        <taxon>Acetohalobium</taxon>
    </lineage>
</organism>
<dbReference type="Pfam" id="PF00571">
    <property type="entry name" value="CBS"/>
    <property type="match status" value="2"/>
</dbReference>
<dbReference type="InterPro" id="IPR050706">
    <property type="entry name" value="Cyclic-di-GMP_PDE-like"/>
</dbReference>
<dbReference type="InterPro" id="IPR001633">
    <property type="entry name" value="EAL_dom"/>
</dbReference>
<dbReference type="GO" id="GO:0071111">
    <property type="term" value="F:cyclic-guanylate-specific phosphodiesterase activity"/>
    <property type="evidence" value="ECO:0007669"/>
    <property type="project" value="InterPro"/>
</dbReference>
<dbReference type="EMBL" id="CP002105">
    <property type="protein sequence ID" value="ADL12394.1"/>
    <property type="molecule type" value="Genomic_DNA"/>
</dbReference>
<keyword evidence="6" id="KW-1185">Reference proteome</keyword>
<evidence type="ECO:0000313" key="5">
    <source>
        <dbReference type="EMBL" id="ADL12394.1"/>
    </source>
</evidence>
<dbReference type="InterPro" id="IPR046342">
    <property type="entry name" value="CBS_dom_sf"/>
</dbReference>
<dbReference type="InterPro" id="IPR000644">
    <property type="entry name" value="CBS_dom"/>
</dbReference>
<dbReference type="Pfam" id="PF00563">
    <property type="entry name" value="EAL"/>
    <property type="match status" value="1"/>
</dbReference>
<dbReference type="CDD" id="cd01949">
    <property type="entry name" value="GGDEF"/>
    <property type="match status" value="1"/>
</dbReference>
<dbReference type="InterPro" id="IPR043128">
    <property type="entry name" value="Rev_trsase/Diguanyl_cyclase"/>
</dbReference>
<dbReference type="CDD" id="cd01948">
    <property type="entry name" value="EAL"/>
    <property type="match status" value="1"/>
</dbReference>
<evidence type="ECO:0000256" key="1">
    <source>
        <dbReference type="PROSITE-ProRule" id="PRU00703"/>
    </source>
</evidence>
<evidence type="ECO:0000259" key="3">
    <source>
        <dbReference type="PROSITE" id="PS50887"/>
    </source>
</evidence>
<dbReference type="RefSeq" id="WP_013277840.1">
    <property type="nucleotide sequence ID" value="NC_014378.1"/>
</dbReference>
<dbReference type="SUPFAM" id="SSF54631">
    <property type="entry name" value="CBS-domain pair"/>
    <property type="match status" value="1"/>
</dbReference>
<name>D9QVY5_ACEAZ</name>
<dbReference type="PROSITE" id="PS50887">
    <property type="entry name" value="GGDEF"/>
    <property type="match status" value="2"/>
</dbReference>
<dbReference type="OrthoDB" id="9813903at2"/>
<dbReference type="PANTHER" id="PTHR33121:SF76">
    <property type="entry name" value="SIGNALING PROTEIN"/>
    <property type="match status" value="1"/>
</dbReference>
<dbReference type="KEGG" id="aar:Acear_0860"/>
<dbReference type="Pfam" id="PF00990">
    <property type="entry name" value="GGDEF"/>
    <property type="match status" value="2"/>
</dbReference>
<dbReference type="PANTHER" id="PTHR33121">
    <property type="entry name" value="CYCLIC DI-GMP PHOSPHODIESTERASE PDEF"/>
    <property type="match status" value="1"/>
</dbReference>
<protein>
    <submittedName>
        <fullName evidence="5">Diguanylate cyclase/phosphodiesterase</fullName>
    </submittedName>
</protein>
<evidence type="ECO:0000259" key="4">
    <source>
        <dbReference type="PROSITE" id="PS51371"/>
    </source>
</evidence>
<gene>
    <name evidence="5" type="ordered locus">Acear_0860</name>
</gene>
<dbReference type="PROSITE" id="PS51371">
    <property type="entry name" value="CBS"/>
    <property type="match status" value="2"/>
</dbReference>
<evidence type="ECO:0000259" key="2">
    <source>
        <dbReference type="PROSITE" id="PS50883"/>
    </source>
</evidence>
<dbReference type="eggNOG" id="COG2200">
    <property type="taxonomic scope" value="Bacteria"/>
</dbReference>
<dbReference type="eggNOG" id="COG2199">
    <property type="taxonomic scope" value="Bacteria"/>
</dbReference>
<dbReference type="Gene3D" id="3.30.70.270">
    <property type="match status" value="2"/>
</dbReference>
<dbReference type="PROSITE" id="PS50883">
    <property type="entry name" value="EAL"/>
    <property type="match status" value="1"/>
</dbReference>
<dbReference type="eggNOG" id="COG0517">
    <property type="taxonomic scope" value="Bacteria"/>
</dbReference>
<sequence>MLENIKNSIKGLLDYGMNGYIRENLTDTLTDLPIIPVFHDKLHKYLKIEGKNVGVVCLDIVNFSHIEKEYGYKACEKILLGLTDILDDICDNLVRAEDKIGISNRGGDDFIIFLAGLEDTITEAEKSLQIVANRIKSQAVDRLNKRDYIEKSLNLYVGYTVISGKNVKRVESAVYKAIKEADKRAKDEEYQKWIKKKNRLAEIIDQEQIQILYQPLISLQSGEKMGYEALTRGPEGSEFERPDYLFGFAKETDLLLDLEHLCRRKSIIDATDFLDGERLSINVSPEVIEVDDFKKGVTEQLISDLEMNKKNIIFEITEKTAINNFDIFRKTLKHYYGQGYQIAVDDVGAGYANLQTISELHPQYIKLDMSLVRKVNIDTTKEALLEALINFAHRIDAKVIAEGIEDYDELEKLIELGVDYGQGYLIQHPLSTPKPIDQSLKQFILKKNEELEKSITINTLKIEKIARQDITLHQDDLVEKAVNYFEQNHYLTGIVVVNDEETPVGLIMKDELYYRLGKRFGVSLFKQRSVELIMEKHPLIVDGEETIKEVSRQAMSREHDRIYNYIVVTKEDKYYGSVSIRSLLEHITKMQVDVAQNLNPLTGLPGNSLIEQQLDKAINNNSDLAIMYIDLDNFKAFNDNYGFENGDRVIKLTADILVNLTRQGDFVGHIGGDDFIVITEAKGAKAVSQRIINRYEDEVKEIVNDKTCFLYQPTISISVEQLLS</sequence>
<feature type="domain" description="GGDEF" evidence="3">
    <location>
        <begin position="622"/>
        <end position="724"/>
    </location>
</feature>